<dbReference type="InterPro" id="IPR027275">
    <property type="entry name" value="PRC-brl_dom"/>
</dbReference>
<evidence type="ECO:0000259" key="2">
    <source>
        <dbReference type="Pfam" id="PF05239"/>
    </source>
</evidence>
<dbReference type="EMBL" id="FNLO01000001">
    <property type="protein sequence ID" value="SDV46164.1"/>
    <property type="molecule type" value="Genomic_DNA"/>
</dbReference>
<evidence type="ECO:0000313" key="3">
    <source>
        <dbReference type="EMBL" id="SDV46164.1"/>
    </source>
</evidence>
<dbReference type="Pfam" id="PF05239">
    <property type="entry name" value="PRC"/>
    <property type="match status" value="1"/>
</dbReference>
<keyword evidence="4" id="KW-1185">Reference proteome</keyword>
<dbReference type="STRING" id="1770053.SAMN05216551_101135"/>
<feature type="region of interest" description="Disordered" evidence="1">
    <location>
        <begin position="1"/>
        <end position="22"/>
    </location>
</feature>
<protein>
    <submittedName>
        <fullName evidence="3">PRC-barrel domain-containing protein</fullName>
    </submittedName>
</protein>
<dbReference type="RefSeq" id="WP_091903562.1">
    <property type="nucleotide sequence ID" value="NZ_FNLO01000001.1"/>
</dbReference>
<sequence length="181" mass="19412">MQTTNDPLNRTTGEGATIIGKGSATADGPGPWVMAADSLQGNTVISADGDDVGSIKDIMLDVGSGRIAYAVLSSGGFLGIGDKLLAIPWQALTLDTDRKCFHVNVSSEAVRAAPGFDKDNWPTMADTQWATEVHDYYKTDPYWDRRVSDTDIDPLRTEPLPRDSITADPLSPTNRNVPGAF</sequence>
<evidence type="ECO:0000256" key="1">
    <source>
        <dbReference type="SAM" id="MobiDB-lite"/>
    </source>
</evidence>
<dbReference type="SUPFAM" id="SSF50346">
    <property type="entry name" value="PRC-barrel domain"/>
    <property type="match status" value="1"/>
</dbReference>
<dbReference type="PANTHER" id="PTHR36505">
    <property type="entry name" value="BLR1072 PROTEIN"/>
    <property type="match status" value="1"/>
</dbReference>
<organism evidence="3 4">
    <name type="scientific">Chitinasiproducens palmae</name>
    <dbReference type="NCBI Taxonomy" id="1770053"/>
    <lineage>
        <taxon>Bacteria</taxon>
        <taxon>Pseudomonadati</taxon>
        <taxon>Pseudomonadota</taxon>
        <taxon>Betaproteobacteria</taxon>
        <taxon>Burkholderiales</taxon>
        <taxon>Burkholderiaceae</taxon>
        <taxon>Chitinasiproducens</taxon>
    </lineage>
</organism>
<name>A0A1H2PIR4_9BURK</name>
<feature type="region of interest" description="Disordered" evidence="1">
    <location>
        <begin position="153"/>
        <end position="181"/>
    </location>
</feature>
<gene>
    <name evidence="3" type="ORF">SAMN05216551_101135</name>
</gene>
<feature type="compositionally biased region" description="Polar residues" evidence="1">
    <location>
        <begin position="171"/>
        <end position="181"/>
    </location>
</feature>
<dbReference type="OrthoDB" id="286778at2"/>
<proteinExistence type="predicted"/>
<reference evidence="4" key="1">
    <citation type="submission" date="2016-09" db="EMBL/GenBank/DDBJ databases">
        <authorList>
            <person name="Varghese N."/>
            <person name="Submissions S."/>
        </authorList>
    </citation>
    <scope>NUCLEOTIDE SEQUENCE [LARGE SCALE GENOMIC DNA]</scope>
    <source>
        <strain evidence="4">JS23</strain>
    </source>
</reference>
<evidence type="ECO:0000313" key="4">
    <source>
        <dbReference type="Proteomes" id="UP000243719"/>
    </source>
</evidence>
<dbReference type="Proteomes" id="UP000243719">
    <property type="component" value="Unassembled WGS sequence"/>
</dbReference>
<feature type="compositionally biased region" description="Polar residues" evidence="1">
    <location>
        <begin position="1"/>
        <end position="14"/>
    </location>
</feature>
<feature type="domain" description="PRC-barrel" evidence="2">
    <location>
        <begin position="34"/>
        <end position="108"/>
    </location>
</feature>
<accession>A0A1H2PIR4</accession>
<dbReference type="PANTHER" id="PTHR36505:SF1">
    <property type="entry name" value="BLR1072 PROTEIN"/>
    <property type="match status" value="1"/>
</dbReference>
<dbReference type="InterPro" id="IPR011033">
    <property type="entry name" value="PRC_barrel-like_sf"/>
</dbReference>
<dbReference type="Gene3D" id="2.30.30.240">
    <property type="entry name" value="PRC-barrel domain"/>
    <property type="match status" value="1"/>
</dbReference>
<dbReference type="AlphaFoldDB" id="A0A1H2PIR4"/>